<dbReference type="EMBL" id="BQNB010009130">
    <property type="protein sequence ID" value="GJS59160.1"/>
    <property type="molecule type" value="Genomic_DNA"/>
</dbReference>
<keyword evidence="2" id="KW-1185">Reference proteome</keyword>
<name>A0ABQ4X204_9ASTR</name>
<evidence type="ECO:0000313" key="2">
    <source>
        <dbReference type="Proteomes" id="UP001151760"/>
    </source>
</evidence>
<evidence type="ECO:0000313" key="1">
    <source>
        <dbReference type="EMBL" id="GJS59160.1"/>
    </source>
</evidence>
<comment type="caution">
    <text evidence="1">The sequence shown here is derived from an EMBL/GenBank/DDBJ whole genome shotgun (WGS) entry which is preliminary data.</text>
</comment>
<sequence>MLTVKGVEIKIKLQNKKGVIYGVETGLVRQAGRPAHTRNALNLKATSLESTVAEKDRELSDLETSSSSLRVQNQGLVNQVHELEVSSAGLRKKLETYEGSMKQLEEFQDKLMEPLKARLAEIDANFLRCCMHFQETFHPHLLNTIAGRRWFLTHGVRLLMAKCLNSTKYMEALGNAFGRAIEKWIQEGLVAGIEHGQAGRCLNDLEAYNPSAKADFNSAVQNLRGLDFPLL</sequence>
<protein>
    <submittedName>
        <fullName evidence="1">Uncharacterized protein</fullName>
    </submittedName>
</protein>
<proteinExistence type="predicted"/>
<reference evidence="1" key="1">
    <citation type="journal article" date="2022" name="Int. J. Mol. Sci.">
        <title>Draft Genome of Tanacetum Coccineum: Genomic Comparison of Closely Related Tanacetum-Family Plants.</title>
        <authorList>
            <person name="Yamashiro T."/>
            <person name="Shiraishi A."/>
            <person name="Nakayama K."/>
            <person name="Satake H."/>
        </authorList>
    </citation>
    <scope>NUCLEOTIDE SEQUENCE</scope>
</reference>
<dbReference type="Proteomes" id="UP001151760">
    <property type="component" value="Unassembled WGS sequence"/>
</dbReference>
<accession>A0ABQ4X204</accession>
<organism evidence="1 2">
    <name type="scientific">Tanacetum coccineum</name>
    <dbReference type="NCBI Taxonomy" id="301880"/>
    <lineage>
        <taxon>Eukaryota</taxon>
        <taxon>Viridiplantae</taxon>
        <taxon>Streptophyta</taxon>
        <taxon>Embryophyta</taxon>
        <taxon>Tracheophyta</taxon>
        <taxon>Spermatophyta</taxon>
        <taxon>Magnoliopsida</taxon>
        <taxon>eudicotyledons</taxon>
        <taxon>Gunneridae</taxon>
        <taxon>Pentapetalae</taxon>
        <taxon>asterids</taxon>
        <taxon>campanulids</taxon>
        <taxon>Asterales</taxon>
        <taxon>Asteraceae</taxon>
        <taxon>Asteroideae</taxon>
        <taxon>Anthemideae</taxon>
        <taxon>Anthemidinae</taxon>
        <taxon>Tanacetum</taxon>
    </lineage>
</organism>
<reference evidence="1" key="2">
    <citation type="submission" date="2022-01" db="EMBL/GenBank/DDBJ databases">
        <authorList>
            <person name="Yamashiro T."/>
            <person name="Shiraishi A."/>
            <person name="Satake H."/>
            <person name="Nakayama K."/>
        </authorList>
    </citation>
    <scope>NUCLEOTIDE SEQUENCE</scope>
</reference>
<gene>
    <name evidence="1" type="ORF">Tco_0653944</name>
</gene>